<keyword evidence="3" id="KW-1185">Reference proteome</keyword>
<dbReference type="AlphaFoldDB" id="A0A256IMF5"/>
<organism evidence="2 3">
    <name type="scientific">Halorubrum halodurans</name>
    <dbReference type="NCBI Taxonomy" id="1383851"/>
    <lineage>
        <taxon>Archaea</taxon>
        <taxon>Methanobacteriati</taxon>
        <taxon>Methanobacteriota</taxon>
        <taxon>Stenosarchaea group</taxon>
        <taxon>Halobacteria</taxon>
        <taxon>Halobacteriales</taxon>
        <taxon>Haloferacaceae</taxon>
        <taxon>Halorubrum</taxon>
    </lineage>
</organism>
<proteinExistence type="predicted"/>
<comment type="caution">
    <text evidence="2">The sequence shown here is derived from an EMBL/GenBank/DDBJ whole genome shotgun (WGS) entry which is preliminary data.</text>
</comment>
<feature type="region of interest" description="Disordered" evidence="1">
    <location>
        <begin position="42"/>
        <end position="114"/>
    </location>
</feature>
<evidence type="ECO:0000313" key="3">
    <source>
        <dbReference type="Proteomes" id="UP000216308"/>
    </source>
</evidence>
<accession>A0A256IMF5</accession>
<protein>
    <submittedName>
        <fullName evidence="2">Uncharacterized protein</fullName>
    </submittedName>
</protein>
<dbReference type="OrthoDB" id="275804at2157"/>
<feature type="compositionally biased region" description="Basic and acidic residues" evidence="1">
    <location>
        <begin position="77"/>
        <end position="99"/>
    </location>
</feature>
<name>A0A256IMF5_9EURY</name>
<feature type="compositionally biased region" description="Acidic residues" evidence="1">
    <location>
        <begin position="51"/>
        <end position="76"/>
    </location>
</feature>
<sequence>MPRVHYSGSGRYRTSGHQFEEGDIVEVDEDLADYLCEMDAFGRVDETRPDAEDDTEGAPENDEGPTESEGFDVDAWIDEHHYQERAEQVRDGEHDEHLDAIAGAESATTVQDAVGERRAEIAG</sequence>
<reference evidence="2 3" key="1">
    <citation type="journal article" date="2014" name="Front. Microbiol.">
        <title>Population and genomic analysis of the genus Halorubrum.</title>
        <authorList>
            <person name="Fullmer M.S."/>
            <person name="Soucy S.M."/>
            <person name="Swithers K.S."/>
            <person name="Makkay A.M."/>
            <person name="Wheeler R."/>
            <person name="Ventosa A."/>
            <person name="Gogarten J.P."/>
            <person name="Papke R.T."/>
        </authorList>
    </citation>
    <scope>NUCLEOTIDE SEQUENCE [LARGE SCALE GENOMIC DNA]</scope>
    <source>
        <strain evidence="2 3">Cb34</strain>
    </source>
</reference>
<evidence type="ECO:0000256" key="1">
    <source>
        <dbReference type="SAM" id="MobiDB-lite"/>
    </source>
</evidence>
<evidence type="ECO:0000313" key="2">
    <source>
        <dbReference type="EMBL" id="OYR57714.1"/>
    </source>
</evidence>
<dbReference type="Proteomes" id="UP000216308">
    <property type="component" value="Unassembled WGS sequence"/>
</dbReference>
<dbReference type="EMBL" id="NHPJ01000058">
    <property type="protein sequence ID" value="OYR57714.1"/>
    <property type="molecule type" value="Genomic_DNA"/>
</dbReference>
<gene>
    <name evidence="2" type="ORF">DJ70_04970</name>
</gene>
<dbReference type="RefSeq" id="WP_094530717.1">
    <property type="nucleotide sequence ID" value="NZ_NHPJ01000058.1"/>
</dbReference>
<feature type="region of interest" description="Disordered" evidence="1">
    <location>
        <begin position="1"/>
        <end position="21"/>
    </location>
</feature>